<evidence type="ECO:0000313" key="2">
    <source>
        <dbReference type="Proteomes" id="UP000198426"/>
    </source>
</evidence>
<accession>A0A239LD74</accession>
<dbReference type="Proteomes" id="UP000198426">
    <property type="component" value="Unassembled WGS sequence"/>
</dbReference>
<reference evidence="1 2" key="1">
    <citation type="submission" date="2017-06" db="EMBL/GenBank/DDBJ databases">
        <authorList>
            <person name="Kim H.J."/>
            <person name="Triplett B.A."/>
        </authorList>
    </citation>
    <scope>NUCLEOTIDE SEQUENCE [LARGE SCALE GENOMIC DNA]</scope>
    <source>
        <strain evidence="1 2">DSM 29339</strain>
    </source>
</reference>
<proteinExistence type="predicted"/>
<name>A0A239LD74_9RHOB</name>
<dbReference type="EMBL" id="FZOY01000009">
    <property type="protein sequence ID" value="SNT27793.1"/>
    <property type="molecule type" value="Genomic_DNA"/>
</dbReference>
<keyword evidence="2" id="KW-1185">Reference proteome</keyword>
<sequence length="77" mass="8431">MSFGDCRSYTQALAGALTGRLGQYTVDTAERLESTITNRDGRLKIEVICLAEENKAIIRETTIGDPATICWHAGCPR</sequence>
<gene>
    <name evidence="1" type="ORF">SAMN05421757_109109</name>
</gene>
<evidence type="ECO:0000313" key="1">
    <source>
        <dbReference type="EMBL" id="SNT27793.1"/>
    </source>
</evidence>
<organism evidence="1 2">
    <name type="scientific">Tropicimonas sediminicola</name>
    <dbReference type="NCBI Taxonomy" id="1031541"/>
    <lineage>
        <taxon>Bacteria</taxon>
        <taxon>Pseudomonadati</taxon>
        <taxon>Pseudomonadota</taxon>
        <taxon>Alphaproteobacteria</taxon>
        <taxon>Rhodobacterales</taxon>
        <taxon>Roseobacteraceae</taxon>
        <taxon>Tropicimonas</taxon>
    </lineage>
</organism>
<dbReference type="AlphaFoldDB" id="A0A239LD74"/>
<protein>
    <submittedName>
        <fullName evidence="1">Uncharacterized protein</fullName>
    </submittedName>
</protein>